<dbReference type="Gene3D" id="3.40.50.2000">
    <property type="entry name" value="Glycogen Phosphorylase B"/>
    <property type="match status" value="1"/>
</dbReference>
<name>A0ABR9VSJ9_9SYNC</name>
<keyword evidence="5" id="KW-0472">Membrane</keyword>
<dbReference type="SUPFAM" id="SSF53756">
    <property type="entry name" value="UDP-Glycosyltransferase/glycogen phosphorylase"/>
    <property type="match status" value="1"/>
</dbReference>
<keyword evidence="6" id="KW-0808">Transferase</keyword>
<sequence>MKLLLISSSGGHFNALCQLTSFWQNHDRQWVTFPTATTRNYLAQEEVHWAFGPTNRNLPNLCRNLGLAVRIIYQERPDMVITTGAGVAVPFLLFAKLLGIKTIFIESFTRVNDLSLSAKLILPCIDVLYVQWKQLQQRYPQAKLIEVLAQ</sequence>
<keyword evidence="4" id="KW-1133">Transmembrane helix</keyword>
<evidence type="ECO:0000256" key="1">
    <source>
        <dbReference type="ARBA" id="ARBA00004389"/>
    </source>
</evidence>
<dbReference type="Pfam" id="PF08660">
    <property type="entry name" value="Alg14"/>
    <property type="match status" value="1"/>
</dbReference>
<keyword evidence="2" id="KW-0812">Transmembrane</keyword>
<gene>
    <name evidence="6" type="ORF">IQ217_10880</name>
</gene>
<keyword evidence="3" id="KW-0256">Endoplasmic reticulum</keyword>
<comment type="subcellular location">
    <subcellularLocation>
        <location evidence="1">Endoplasmic reticulum membrane</location>
        <topology evidence="1">Single-pass membrane protein</topology>
    </subcellularLocation>
</comment>
<dbReference type="PANTHER" id="PTHR12154">
    <property type="entry name" value="GLYCOSYL TRANSFERASE-RELATED"/>
    <property type="match status" value="1"/>
</dbReference>
<dbReference type="InterPro" id="IPR013969">
    <property type="entry name" value="Oligosacch_biosynth_Alg14"/>
</dbReference>
<dbReference type="EMBL" id="JADEVV010000028">
    <property type="protein sequence ID" value="MBE9254338.1"/>
    <property type="molecule type" value="Genomic_DNA"/>
</dbReference>
<proteinExistence type="predicted"/>
<dbReference type="RefSeq" id="WP_194019961.1">
    <property type="nucleotide sequence ID" value="NZ_JADEVV010000028.1"/>
</dbReference>
<protein>
    <submittedName>
        <fullName evidence="6">UDP-N-acetylglucosamine--LPS N-acetylglucosamine transferase</fullName>
    </submittedName>
</protein>
<comment type="caution">
    <text evidence="6">The sequence shown here is derived from an EMBL/GenBank/DDBJ whole genome shotgun (WGS) entry which is preliminary data.</text>
</comment>
<reference evidence="6 7" key="1">
    <citation type="submission" date="2020-10" db="EMBL/GenBank/DDBJ databases">
        <authorList>
            <person name="Castelo-Branco R."/>
            <person name="Eusebio N."/>
            <person name="Adriana R."/>
            <person name="Vieira A."/>
            <person name="Brugerolle De Fraissinette N."/>
            <person name="Rezende De Castro R."/>
            <person name="Schneider M.P."/>
            <person name="Vasconcelos V."/>
            <person name="Leao P.N."/>
        </authorList>
    </citation>
    <scope>NUCLEOTIDE SEQUENCE [LARGE SCALE GENOMIC DNA]</scope>
    <source>
        <strain evidence="6 7">LEGE 00031</strain>
    </source>
</reference>
<accession>A0ABR9VSJ9</accession>
<dbReference type="GO" id="GO:0016740">
    <property type="term" value="F:transferase activity"/>
    <property type="evidence" value="ECO:0007669"/>
    <property type="project" value="UniProtKB-KW"/>
</dbReference>
<evidence type="ECO:0000313" key="7">
    <source>
        <dbReference type="Proteomes" id="UP000658720"/>
    </source>
</evidence>
<keyword evidence="7" id="KW-1185">Reference proteome</keyword>
<evidence type="ECO:0000256" key="3">
    <source>
        <dbReference type="ARBA" id="ARBA00022824"/>
    </source>
</evidence>
<dbReference type="Proteomes" id="UP000658720">
    <property type="component" value="Unassembled WGS sequence"/>
</dbReference>
<evidence type="ECO:0000256" key="4">
    <source>
        <dbReference type="ARBA" id="ARBA00022989"/>
    </source>
</evidence>
<dbReference type="NCBIfam" id="NF041549">
    <property type="entry name" value="PssD"/>
    <property type="match status" value="1"/>
</dbReference>
<evidence type="ECO:0000256" key="5">
    <source>
        <dbReference type="ARBA" id="ARBA00023136"/>
    </source>
</evidence>
<organism evidence="6 7">
    <name type="scientific">Synechocystis salina LEGE 00031</name>
    <dbReference type="NCBI Taxonomy" id="1828736"/>
    <lineage>
        <taxon>Bacteria</taxon>
        <taxon>Bacillati</taxon>
        <taxon>Cyanobacteriota</taxon>
        <taxon>Cyanophyceae</taxon>
        <taxon>Synechococcales</taxon>
        <taxon>Merismopediaceae</taxon>
        <taxon>Synechocystis</taxon>
    </lineage>
</organism>
<evidence type="ECO:0000313" key="6">
    <source>
        <dbReference type="EMBL" id="MBE9254338.1"/>
    </source>
</evidence>
<evidence type="ECO:0000256" key="2">
    <source>
        <dbReference type="ARBA" id="ARBA00022692"/>
    </source>
</evidence>
<dbReference type="PANTHER" id="PTHR12154:SF4">
    <property type="entry name" value="UDP-N-ACETYLGLUCOSAMINE TRANSFERASE SUBUNIT ALG14 HOMOLOG"/>
    <property type="match status" value="1"/>
</dbReference>